<sequence length="55" mass="6450">MNIYRNYIAWRNARRTIAELNSLPLDQLADLGIDPLIHVLDIPLRSYSGNQRERN</sequence>
<feature type="domain" description="YjiS-like" evidence="1">
    <location>
        <begin position="5"/>
        <end position="34"/>
    </location>
</feature>
<dbReference type="Pfam" id="PF06568">
    <property type="entry name" value="YjiS-like"/>
    <property type="match status" value="1"/>
</dbReference>
<dbReference type="Proteomes" id="UP000238563">
    <property type="component" value="Unassembled WGS sequence"/>
</dbReference>
<evidence type="ECO:0000313" key="3">
    <source>
        <dbReference type="Proteomes" id="UP000238563"/>
    </source>
</evidence>
<comment type="caution">
    <text evidence="2">The sequence shown here is derived from an EMBL/GenBank/DDBJ whole genome shotgun (WGS) entry which is preliminary data.</text>
</comment>
<dbReference type="RefSeq" id="WP_105735392.1">
    <property type="nucleotide sequence ID" value="NZ_PVBT01000005.1"/>
</dbReference>
<reference evidence="2 3" key="1">
    <citation type="submission" date="2018-02" db="EMBL/GenBank/DDBJ databases">
        <title>The draft genome of Phyllobacterium myrsinacearum DSM5892.</title>
        <authorList>
            <person name="Li L."/>
            <person name="Liu L."/>
            <person name="Zhang X."/>
            <person name="Wang T."/>
        </authorList>
    </citation>
    <scope>NUCLEOTIDE SEQUENCE [LARGE SCALE GENOMIC DNA]</scope>
    <source>
        <strain evidence="2 3">DSM 5892</strain>
    </source>
</reference>
<protein>
    <recommendedName>
        <fullName evidence="1">YjiS-like domain-containing protein</fullName>
    </recommendedName>
</protein>
<keyword evidence="3" id="KW-1185">Reference proteome</keyword>
<organism evidence="2 3">
    <name type="scientific">Phyllobacterium myrsinacearum</name>
    <dbReference type="NCBI Taxonomy" id="28101"/>
    <lineage>
        <taxon>Bacteria</taxon>
        <taxon>Pseudomonadati</taxon>
        <taxon>Pseudomonadota</taxon>
        <taxon>Alphaproteobacteria</taxon>
        <taxon>Hyphomicrobiales</taxon>
        <taxon>Phyllobacteriaceae</taxon>
        <taxon>Phyllobacterium</taxon>
    </lineage>
</organism>
<name>A0A2S9JFW5_9HYPH</name>
<dbReference type="InterPro" id="IPR009506">
    <property type="entry name" value="YjiS-like"/>
</dbReference>
<dbReference type="AlphaFoldDB" id="A0A2S9JFW5"/>
<dbReference type="OrthoDB" id="8244198at2"/>
<dbReference type="EMBL" id="PVBT01000005">
    <property type="protein sequence ID" value="PRD51822.1"/>
    <property type="molecule type" value="Genomic_DNA"/>
</dbReference>
<evidence type="ECO:0000313" key="2">
    <source>
        <dbReference type="EMBL" id="PRD51822.1"/>
    </source>
</evidence>
<gene>
    <name evidence="2" type="ORF">C5750_17240</name>
</gene>
<accession>A0A2S9JFW5</accession>
<evidence type="ECO:0000259" key="1">
    <source>
        <dbReference type="Pfam" id="PF06568"/>
    </source>
</evidence>
<proteinExistence type="predicted"/>